<dbReference type="InterPro" id="IPR000277">
    <property type="entry name" value="Cys/Met-Metab_PyrdxlP-dep_enz"/>
</dbReference>
<comment type="similarity">
    <text evidence="2 10">Belongs to the trans-sulfuration enzymes family.</text>
</comment>
<dbReference type="EMBL" id="JACHJF010000037">
    <property type="protein sequence ID" value="MBB5122943.1"/>
    <property type="molecule type" value="Genomic_DNA"/>
</dbReference>
<dbReference type="GO" id="GO:0047982">
    <property type="term" value="F:homocysteine desulfhydrase activity"/>
    <property type="evidence" value="ECO:0007669"/>
    <property type="project" value="UniProtKB-EC"/>
</dbReference>
<dbReference type="EC" id="4.4.1.2" evidence="5"/>
<dbReference type="Pfam" id="PF01053">
    <property type="entry name" value="Cys_Met_Meta_PP"/>
    <property type="match status" value="1"/>
</dbReference>
<dbReference type="InterPro" id="IPR006235">
    <property type="entry name" value="OAc-hSer/O-AcSer_sulfhydrylase"/>
</dbReference>
<dbReference type="InterPro" id="IPR015422">
    <property type="entry name" value="PyrdxlP-dep_Trfase_small"/>
</dbReference>
<dbReference type="InterPro" id="IPR015421">
    <property type="entry name" value="PyrdxlP-dep_Trfase_major"/>
</dbReference>
<dbReference type="Gene3D" id="3.90.1150.10">
    <property type="entry name" value="Aspartate Aminotransferase, domain 1"/>
    <property type="match status" value="1"/>
</dbReference>
<comment type="catalytic activity">
    <reaction evidence="7">
        <text>L-homocysteine + H2O = 2-oxobutanoate + hydrogen sulfide + NH4(+) + H(+)</text>
        <dbReference type="Rhea" id="RHEA:14501"/>
        <dbReference type="ChEBI" id="CHEBI:15377"/>
        <dbReference type="ChEBI" id="CHEBI:15378"/>
        <dbReference type="ChEBI" id="CHEBI:16763"/>
        <dbReference type="ChEBI" id="CHEBI:28938"/>
        <dbReference type="ChEBI" id="CHEBI:29919"/>
        <dbReference type="ChEBI" id="CHEBI:58199"/>
        <dbReference type="EC" id="4.4.1.2"/>
    </reaction>
    <physiologicalReaction direction="left-to-right" evidence="7">
        <dbReference type="Rhea" id="RHEA:14502"/>
    </physiologicalReaction>
</comment>
<reference evidence="12 13" key="1">
    <citation type="submission" date="2020-08" db="EMBL/GenBank/DDBJ databases">
        <title>Genomic Encyclopedia of Type Strains, Phase III (KMG-III): the genomes of soil and plant-associated and newly described type strains.</title>
        <authorList>
            <person name="Whitman W."/>
        </authorList>
    </citation>
    <scope>NUCLEOTIDE SEQUENCE [LARGE SCALE GENOMIC DNA]</scope>
    <source>
        <strain evidence="12 13">CECT 3259</strain>
    </source>
</reference>
<keyword evidence="3 12" id="KW-0808">Transferase</keyword>
<proteinExistence type="inferred from homology"/>
<dbReference type="GO" id="GO:0004124">
    <property type="term" value="F:cysteine synthase activity"/>
    <property type="evidence" value="ECO:0007669"/>
    <property type="project" value="TreeGrafter"/>
</dbReference>
<dbReference type="FunFam" id="3.40.640.10:FF:000046">
    <property type="entry name" value="Cystathionine gamma-lyase"/>
    <property type="match status" value="1"/>
</dbReference>
<protein>
    <recommendedName>
        <fullName evidence="5">homocysteine desulfhydrase</fullName>
        <ecNumber evidence="5">4.4.1.2</ecNumber>
    </recommendedName>
    <alternativeName>
        <fullName evidence="6">Homocysteine desulfhydrase</fullName>
    </alternativeName>
</protein>
<feature type="compositionally biased region" description="Low complexity" evidence="11">
    <location>
        <begin position="8"/>
        <end position="22"/>
    </location>
</feature>
<evidence type="ECO:0000256" key="8">
    <source>
        <dbReference type="ARBA" id="ARBA00052699"/>
    </source>
</evidence>
<dbReference type="GO" id="GO:0006535">
    <property type="term" value="P:cysteine biosynthetic process from serine"/>
    <property type="evidence" value="ECO:0007669"/>
    <property type="project" value="TreeGrafter"/>
</dbReference>
<dbReference type="AlphaFoldDB" id="A0A7W8F4J6"/>
<evidence type="ECO:0000256" key="3">
    <source>
        <dbReference type="ARBA" id="ARBA00022679"/>
    </source>
</evidence>
<name>A0A7W8F4J6_STREU</name>
<keyword evidence="12" id="KW-0456">Lyase</keyword>
<dbReference type="GO" id="GO:0019346">
    <property type="term" value="P:transsulfuration"/>
    <property type="evidence" value="ECO:0007669"/>
    <property type="project" value="InterPro"/>
</dbReference>
<dbReference type="PANTHER" id="PTHR43797">
    <property type="entry name" value="HOMOCYSTEINE/CYSTEINE SYNTHASE"/>
    <property type="match status" value="1"/>
</dbReference>
<evidence type="ECO:0000256" key="7">
    <source>
        <dbReference type="ARBA" id="ARBA00048780"/>
    </source>
</evidence>
<feature type="region of interest" description="Disordered" evidence="11">
    <location>
        <begin position="1"/>
        <end position="27"/>
    </location>
</feature>
<evidence type="ECO:0000313" key="12">
    <source>
        <dbReference type="EMBL" id="MBB5122943.1"/>
    </source>
</evidence>
<feature type="modified residue" description="N6-(pyridoxal phosphate)lysine" evidence="9">
    <location>
        <position position="232"/>
    </location>
</feature>
<dbReference type="PANTHER" id="PTHR43797:SF2">
    <property type="entry name" value="HOMOCYSTEINE_CYSTEINE SYNTHASE"/>
    <property type="match status" value="1"/>
</dbReference>
<evidence type="ECO:0000256" key="5">
    <source>
        <dbReference type="ARBA" id="ARBA00047175"/>
    </source>
</evidence>
<evidence type="ECO:0000256" key="2">
    <source>
        <dbReference type="ARBA" id="ARBA00009077"/>
    </source>
</evidence>
<gene>
    <name evidence="12" type="ORF">FHS36_006420</name>
</gene>
<evidence type="ECO:0000256" key="4">
    <source>
        <dbReference type="ARBA" id="ARBA00022898"/>
    </source>
</evidence>
<dbReference type="Proteomes" id="UP000528608">
    <property type="component" value="Unassembled WGS sequence"/>
</dbReference>
<evidence type="ECO:0000256" key="10">
    <source>
        <dbReference type="RuleBase" id="RU362118"/>
    </source>
</evidence>
<dbReference type="GO" id="GO:0018826">
    <property type="term" value="F:methionine gamma-lyase activity"/>
    <property type="evidence" value="ECO:0007669"/>
    <property type="project" value="UniProtKB-EC"/>
</dbReference>
<evidence type="ECO:0000256" key="1">
    <source>
        <dbReference type="ARBA" id="ARBA00001933"/>
    </source>
</evidence>
<dbReference type="GO" id="GO:0030170">
    <property type="term" value="F:pyridoxal phosphate binding"/>
    <property type="evidence" value="ECO:0007669"/>
    <property type="project" value="InterPro"/>
</dbReference>
<comment type="caution">
    <text evidence="12">The sequence shown here is derived from an EMBL/GenBank/DDBJ whole genome shotgun (WGS) entry which is preliminary data.</text>
</comment>
<dbReference type="OrthoDB" id="9780685at2"/>
<sequence>MPQHDDATTPGTTGADSGTAPTLSPKVFTRPETAAVHGGFAARMGLNPPMVTPIFQTAAYELPSTAAAAGIFDLVTDGQAYTRLNNPTCDVLEERMAAVDGAVAGLATASGQAATALALLNLAQAGDNIVSSNELYGGTWNLLANTFARFGIETRFVSPEDPANFAAATDDRTRAYFGETLPNPRLRLFPVEEVAQLAEAHGVPLVLDNTMLPHVLRPIEHGAHILVYSATKYIGGHGSSIGGLILDAGTFDWERHAARHPLMTTPDAAHGGVVWTRTGKELGGGLGRSGYLLKARETLMRDLGPCLSPFNAFLLLQGLETLPLRMRVHGENSARVAAYLQSHPLVEQVRHPSLTEGAEADRVRRYLGGNTGPLLQFELKGGQQAGSRFIEALRLVSHVTNIGDVRSMATHPASTTHAQLPEADLAAAGVTQGSIRLSVGVEHIDDILADLGQALDAI</sequence>
<evidence type="ECO:0000256" key="9">
    <source>
        <dbReference type="PIRSR" id="PIRSR001434-2"/>
    </source>
</evidence>
<dbReference type="PIRSF" id="PIRSF001434">
    <property type="entry name" value="CGS"/>
    <property type="match status" value="1"/>
</dbReference>
<dbReference type="GO" id="GO:0071269">
    <property type="term" value="P:L-homocysteine biosynthetic process"/>
    <property type="evidence" value="ECO:0007669"/>
    <property type="project" value="TreeGrafter"/>
</dbReference>
<dbReference type="Gene3D" id="3.40.640.10">
    <property type="entry name" value="Type I PLP-dependent aspartate aminotransferase-like (Major domain)"/>
    <property type="match status" value="1"/>
</dbReference>
<evidence type="ECO:0000313" key="13">
    <source>
        <dbReference type="Proteomes" id="UP000528608"/>
    </source>
</evidence>
<dbReference type="NCBIfam" id="TIGR01326">
    <property type="entry name" value="OAH_OAS_sulfhy"/>
    <property type="match status" value="1"/>
</dbReference>
<evidence type="ECO:0000256" key="6">
    <source>
        <dbReference type="ARBA" id="ARBA00047199"/>
    </source>
</evidence>
<accession>A0A7W8F4J6</accession>
<evidence type="ECO:0000256" key="11">
    <source>
        <dbReference type="SAM" id="MobiDB-lite"/>
    </source>
</evidence>
<organism evidence="12 13">
    <name type="scientific">Streptomyces eurocidicus</name>
    <name type="common">Streptoverticillium eurocidicus</name>
    <dbReference type="NCBI Taxonomy" id="66423"/>
    <lineage>
        <taxon>Bacteria</taxon>
        <taxon>Bacillati</taxon>
        <taxon>Actinomycetota</taxon>
        <taxon>Actinomycetes</taxon>
        <taxon>Kitasatosporales</taxon>
        <taxon>Streptomycetaceae</taxon>
        <taxon>Streptomyces</taxon>
    </lineage>
</organism>
<dbReference type="InterPro" id="IPR015424">
    <property type="entry name" value="PyrdxlP-dep_Trfase"/>
</dbReference>
<dbReference type="GO" id="GO:0005737">
    <property type="term" value="C:cytoplasm"/>
    <property type="evidence" value="ECO:0007669"/>
    <property type="project" value="TreeGrafter"/>
</dbReference>
<comment type="catalytic activity">
    <reaction evidence="8">
        <text>L-methionine + H2O = methanethiol + 2-oxobutanoate + NH4(+)</text>
        <dbReference type="Rhea" id="RHEA:23800"/>
        <dbReference type="ChEBI" id="CHEBI:15377"/>
        <dbReference type="ChEBI" id="CHEBI:16007"/>
        <dbReference type="ChEBI" id="CHEBI:16763"/>
        <dbReference type="ChEBI" id="CHEBI:28938"/>
        <dbReference type="ChEBI" id="CHEBI:57844"/>
        <dbReference type="EC" id="4.4.1.11"/>
    </reaction>
    <physiologicalReaction direction="left-to-right" evidence="8">
        <dbReference type="Rhea" id="RHEA:23801"/>
    </physiologicalReaction>
</comment>
<comment type="cofactor">
    <cofactor evidence="1 10">
        <name>pyridoxal 5'-phosphate</name>
        <dbReference type="ChEBI" id="CHEBI:597326"/>
    </cofactor>
</comment>
<keyword evidence="4 9" id="KW-0663">Pyridoxal phosphate</keyword>
<dbReference type="SUPFAM" id="SSF53383">
    <property type="entry name" value="PLP-dependent transferases"/>
    <property type="match status" value="1"/>
</dbReference>
<dbReference type="GO" id="GO:0003961">
    <property type="term" value="F:O-acetylhomoserine aminocarboxypropyltransferase activity"/>
    <property type="evidence" value="ECO:0007669"/>
    <property type="project" value="TreeGrafter"/>
</dbReference>
<dbReference type="RefSeq" id="WP_102917732.1">
    <property type="nucleotide sequence ID" value="NZ_JACHJF010000037.1"/>
</dbReference>